<feature type="domain" description="Metallo-beta-lactamase" evidence="1">
    <location>
        <begin position="18"/>
        <end position="205"/>
    </location>
</feature>
<dbReference type="CDD" id="cd07716">
    <property type="entry name" value="RNaseZ_short-form-like_MBL-fold"/>
    <property type="match status" value="1"/>
</dbReference>
<organism evidence="2 3">
    <name type="scientific">Streptomyces hokutonensis</name>
    <dbReference type="NCBI Taxonomy" id="1306990"/>
    <lineage>
        <taxon>Bacteria</taxon>
        <taxon>Bacillati</taxon>
        <taxon>Actinomycetota</taxon>
        <taxon>Actinomycetes</taxon>
        <taxon>Kitasatosporales</taxon>
        <taxon>Streptomycetaceae</taxon>
        <taxon>Streptomyces</taxon>
    </lineage>
</organism>
<reference evidence="2 3" key="1">
    <citation type="submission" date="2024-10" db="EMBL/GenBank/DDBJ databases">
        <title>The Natural Products Discovery Center: Release of the First 8490 Sequenced Strains for Exploring Actinobacteria Biosynthetic Diversity.</title>
        <authorList>
            <person name="Kalkreuter E."/>
            <person name="Kautsar S.A."/>
            <person name="Yang D."/>
            <person name="Bader C.D."/>
            <person name="Teijaro C.N."/>
            <person name="Fluegel L."/>
            <person name="Davis C.M."/>
            <person name="Simpson J.R."/>
            <person name="Lauterbach L."/>
            <person name="Steele A.D."/>
            <person name="Gui C."/>
            <person name="Meng S."/>
            <person name="Li G."/>
            <person name="Viehrig K."/>
            <person name="Ye F."/>
            <person name="Su P."/>
            <person name="Kiefer A.F."/>
            <person name="Nichols A."/>
            <person name="Cepeda A.J."/>
            <person name="Yan W."/>
            <person name="Fan B."/>
            <person name="Jiang Y."/>
            <person name="Adhikari A."/>
            <person name="Zheng C.-J."/>
            <person name="Schuster L."/>
            <person name="Cowan T.M."/>
            <person name="Smanski M.J."/>
            <person name="Chevrette M.G."/>
            <person name="De Carvalho L.P.S."/>
            <person name="Shen B."/>
        </authorList>
    </citation>
    <scope>NUCLEOTIDE SEQUENCE [LARGE SCALE GENOMIC DNA]</scope>
    <source>
        <strain evidence="2 3">NPDC006488</strain>
    </source>
</reference>
<dbReference type="Proteomes" id="UP001601303">
    <property type="component" value="Unassembled WGS sequence"/>
</dbReference>
<dbReference type="PANTHER" id="PTHR46018:SF4">
    <property type="entry name" value="METALLO-HYDROLASE YHFI-RELATED"/>
    <property type="match status" value="1"/>
</dbReference>
<accession>A0ABW6M7U7</accession>
<comment type="caution">
    <text evidence="2">The sequence shown here is derived from an EMBL/GenBank/DDBJ whole genome shotgun (WGS) entry which is preliminary data.</text>
</comment>
<dbReference type="InterPro" id="IPR036866">
    <property type="entry name" value="RibonucZ/Hydroxyglut_hydro"/>
</dbReference>
<dbReference type="EMBL" id="JBIAHM010000008">
    <property type="protein sequence ID" value="MFE9601372.1"/>
    <property type="molecule type" value="Genomic_DNA"/>
</dbReference>
<evidence type="ECO:0000313" key="3">
    <source>
        <dbReference type="Proteomes" id="UP001601303"/>
    </source>
</evidence>
<gene>
    <name evidence="2" type="ORF">ACFYNQ_22745</name>
</gene>
<evidence type="ECO:0000259" key="1">
    <source>
        <dbReference type="SMART" id="SM00849"/>
    </source>
</evidence>
<dbReference type="SUPFAM" id="SSF56281">
    <property type="entry name" value="Metallo-hydrolase/oxidoreductase"/>
    <property type="match status" value="1"/>
</dbReference>
<dbReference type="PROSITE" id="PS51257">
    <property type="entry name" value="PROKAR_LIPOPROTEIN"/>
    <property type="match status" value="1"/>
</dbReference>
<dbReference type="Gene3D" id="3.60.15.10">
    <property type="entry name" value="Ribonuclease Z/Hydroxyacylglutathione hydrolase-like"/>
    <property type="match status" value="1"/>
</dbReference>
<name>A0ABW6M7U7_9ACTN</name>
<keyword evidence="3" id="KW-1185">Reference proteome</keyword>
<dbReference type="PANTHER" id="PTHR46018">
    <property type="entry name" value="ZINC PHOSPHODIESTERASE ELAC PROTEIN 1"/>
    <property type="match status" value="1"/>
</dbReference>
<dbReference type="SMART" id="SM00849">
    <property type="entry name" value="Lactamase_B"/>
    <property type="match status" value="1"/>
</dbReference>
<protein>
    <submittedName>
        <fullName evidence="2">MBL fold metallo-hydrolase</fullName>
    </submittedName>
</protein>
<sequence length="247" mass="26367">MRITVLGGCGAWPSAGLACSGFLVEHEGFRLVIDLGYAALPRLLEHTPPHGVDAVLISHGHPDHCADLNPLLRARALDDDPPPALPVFAPSRALDAVLALDRPGMLDASYLLHEFIPGARFEIGPFEVATRSLPHWVPNAGIRLTAGGLLLAYTGDTGPCPDITDLARDADVLIAEATYAEEVPEHSAKYLSSAQQVGQYAAQAHVGRLLLTHLWPGSDPHHFVDAARRAYDGEITVADSGLVIDLH</sequence>
<dbReference type="InterPro" id="IPR001279">
    <property type="entry name" value="Metallo-B-lactamas"/>
</dbReference>
<proteinExistence type="predicted"/>
<dbReference type="Pfam" id="PF12706">
    <property type="entry name" value="Lactamase_B_2"/>
    <property type="match status" value="1"/>
</dbReference>
<dbReference type="RefSeq" id="WP_388108534.1">
    <property type="nucleotide sequence ID" value="NZ_JBIAHM010000008.1"/>
</dbReference>
<evidence type="ECO:0000313" key="2">
    <source>
        <dbReference type="EMBL" id="MFE9601372.1"/>
    </source>
</evidence>